<accession>A0ABR2ZBZ2</accession>
<gene>
    <name evidence="2" type="ORF">AAF712_014783</name>
</gene>
<reference evidence="2 3" key="1">
    <citation type="submission" date="2024-05" db="EMBL/GenBank/DDBJ databases">
        <title>A draft genome resource for the thread blight pathogen Marasmius tenuissimus strain MS-2.</title>
        <authorList>
            <person name="Yulfo-Soto G.E."/>
            <person name="Baruah I.K."/>
            <person name="Amoako-Attah I."/>
            <person name="Bukari Y."/>
            <person name="Meinhardt L.W."/>
            <person name="Bailey B.A."/>
            <person name="Cohen S.P."/>
        </authorList>
    </citation>
    <scope>NUCLEOTIDE SEQUENCE [LARGE SCALE GENOMIC DNA]</scope>
    <source>
        <strain evidence="2 3">MS-2</strain>
    </source>
</reference>
<name>A0ABR2ZBZ2_9AGAR</name>
<feature type="region of interest" description="Disordered" evidence="1">
    <location>
        <begin position="185"/>
        <end position="224"/>
    </location>
</feature>
<sequence length="470" mass="50114">MASPHTYLPNAMQTPGLLSRNHANGIYKHLTSIVGSMGKAALCDAEVGTDFHKRKEGKSLHYGFVDNNTPPRVYSANVFGEIVGASHGTLLGAGGTHYWGRDPENPTPITDATKVKQQIVLGVPSFAPQEIENLFRDQIVTMVNVRNADIDEEDSPVTAKEAIKCSSGDEEPDLLVLTMGQIYTTSREDPKGKGKDAASKQVMMKKRKAAQIDAPDDPQPLPQQVQDLSRPLADHELPPASAVRVGAEYPPNVLPDYGGPGFRHRLAKVKQPMVQDEGGVLIPIWEFWDKLRVGTLVMANVVIMVWVIQGEGSFVRKVYHLAVRSLRVLARSDISVTKPGPSSGSGMPTASHETVVHDAASVALQSLVIPGFDLQGGLPAGLSNFTEQSLIQPSSPAASASTITSALSGLGSLPEFVVGSSTGPGTYPASAGPSKEDFDMIDDGADDGLTTLEPEAENSCPKKKAKAKRN</sequence>
<comment type="caution">
    <text evidence="2">The sequence shown here is derived from an EMBL/GenBank/DDBJ whole genome shotgun (WGS) entry which is preliminary data.</text>
</comment>
<dbReference type="EMBL" id="JBBXMP010000303">
    <property type="protein sequence ID" value="KAL0058524.1"/>
    <property type="molecule type" value="Genomic_DNA"/>
</dbReference>
<proteinExistence type="predicted"/>
<feature type="compositionally biased region" description="Basic residues" evidence="1">
    <location>
        <begin position="461"/>
        <end position="470"/>
    </location>
</feature>
<evidence type="ECO:0000313" key="3">
    <source>
        <dbReference type="Proteomes" id="UP001437256"/>
    </source>
</evidence>
<protein>
    <submittedName>
        <fullName evidence="2">Uncharacterized protein</fullName>
    </submittedName>
</protein>
<evidence type="ECO:0000313" key="2">
    <source>
        <dbReference type="EMBL" id="KAL0058524.1"/>
    </source>
</evidence>
<organism evidence="2 3">
    <name type="scientific">Marasmius tenuissimus</name>
    <dbReference type="NCBI Taxonomy" id="585030"/>
    <lineage>
        <taxon>Eukaryota</taxon>
        <taxon>Fungi</taxon>
        <taxon>Dikarya</taxon>
        <taxon>Basidiomycota</taxon>
        <taxon>Agaricomycotina</taxon>
        <taxon>Agaricomycetes</taxon>
        <taxon>Agaricomycetidae</taxon>
        <taxon>Agaricales</taxon>
        <taxon>Marasmiineae</taxon>
        <taxon>Marasmiaceae</taxon>
        <taxon>Marasmius</taxon>
    </lineage>
</organism>
<dbReference type="Proteomes" id="UP001437256">
    <property type="component" value="Unassembled WGS sequence"/>
</dbReference>
<keyword evidence="3" id="KW-1185">Reference proteome</keyword>
<feature type="compositionally biased region" description="Basic and acidic residues" evidence="1">
    <location>
        <begin position="186"/>
        <end position="198"/>
    </location>
</feature>
<feature type="region of interest" description="Disordered" evidence="1">
    <location>
        <begin position="421"/>
        <end position="470"/>
    </location>
</feature>
<evidence type="ECO:0000256" key="1">
    <source>
        <dbReference type="SAM" id="MobiDB-lite"/>
    </source>
</evidence>